<name>A0A6P8B887_PYRGI</name>
<organism evidence="2 3">
    <name type="scientific">Pyricularia grisea</name>
    <name type="common">Crabgrass-specific blast fungus</name>
    <name type="synonym">Magnaporthe grisea</name>
    <dbReference type="NCBI Taxonomy" id="148305"/>
    <lineage>
        <taxon>Eukaryota</taxon>
        <taxon>Fungi</taxon>
        <taxon>Dikarya</taxon>
        <taxon>Ascomycota</taxon>
        <taxon>Pezizomycotina</taxon>
        <taxon>Sordariomycetes</taxon>
        <taxon>Sordariomycetidae</taxon>
        <taxon>Magnaporthales</taxon>
        <taxon>Pyriculariaceae</taxon>
        <taxon>Pyricularia</taxon>
    </lineage>
</organism>
<accession>A0A6P8B887</accession>
<dbReference type="GeneID" id="41958899"/>
<feature type="region of interest" description="Disordered" evidence="1">
    <location>
        <begin position="295"/>
        <end position="325"/>
    </location>
</feature>
<gene>
    <name evidence="3" type="ORF">PgNI_03938</name>
</gene>
<feature type="compositionally biased region" description="Polar residues" evidence="1">
    <location>
        <begin position="29"/>
        <end position="41"/>
    </location>
</feature>
<dbReference type="KEGG" id="pgri:PgNI_03938"/>
<reference evidence="3" key="3">
    <citation type="submission" date="2025-08" db="UniProtKB">
        <authorList>
            <consortium name="RefSeq"/>
        </authorList>
    </citation>
    <scope>IDENTIFICATION</scope>
    <source>
        <strain evidence="3">NI907</strain>
    </source>
</reference>
<dbReference type="AlphaFoldDB" id="A0A6P8B887"/>
<dbReference type="RefSeq" id="XP_030983385.1">
    <property type="nucleotide sequence ID" value="XM_031123990.1"/>
</dbReference>
<feature type="compositionally biased region" description="Basic and acidic residues" evidence="1">
    <location>
        <begin position="297"/>
        <end position="317"/>
    </location>
</feature>
<evidence type="ECO:0000313" key="3">
    <source>
        <dbReference type="RefSeq" id="XP_030983385.1"/>
    </source>
</evidence>
<dbReference type="Proteomes" id="UP000515153">
    <property type="component" value="Unplaced"/>
</dbReference>
<feature type="region of interest" description="Disordered" evidence="1">
    <location>
        <begin position="29"/>
        <end position="107"/>
    </location>
</feature>
<evidence type="ECO:0000256" key="1">
    <source>
        <dbReference type="SAM" id="MobiDB-lite"/>
    </source>
</evidence>
<keyword evidence="2" id="KW-1185">Reference proteome</keyword>
<evidence type="ECO:0000313" key="2">
    <source>
        <dbReference type="Proteomes" id="UP000515153"/>
    </source>
</evidence>
<reference evidence="3" key="2">
    <citation type="submission" date="2019-10" db="EMBL/GenBank/DDBJ databases">
        <authorList>
            <consortium name="NCBI Genome Project"/>
        </authorList>
    </citation>
    <scope>NUCLEOTIDE SEQUENCE</scope>
    <source>
        <strain evidence="3">NI907</strain>
    </source>
</reference>
<protein>
    <submittedName>
        <fullName evidence="3">Uncharacterized protein</fullName>
    </submittedName>
</protein>
<dbReference type="InterPro" id="IPR058940">
    <property type="entry name" value="mS26_fungi"/>
</dbReference>
<reference evidence="3" key="1">
    <citation type="journal article" date="2019" name="Mol. Biol. Evol.">
        <title>Blast fungal genomes show frequent chromosomal changes, gene gains and losses, and effector gene turnover.</title>
        <authorList>
            <person name="Gomez Luciano L.B."/>
            <person name="Jason Tsai I."/>
            <person name="Chuma I."/>
            <person name="Tosa Y."/>
            <person name="Chen Y.H."/>
            <person name="Li J.Y."/>
            <person name="Li M.Y."/>
            <person name="Jade Lu M.Y."/>
            <person name="Nakayashiki H."/>
            <person name="Li W.H."/>
        </authorList>
    </citation>
    <scope>NUCLEOTIDE SEQUENCE</scope>
    <source>
        <strain evidence="3">NI907</strain>
    </source>
</reference>
<proteinExistence type="predicted"/>
<sequence length="325" mass="36889">MPPPMPLGGQGLALRPTAVSSLRCAVASAATSSARQFTTSRPHQKVQIPPESPKFINLPEPPQSKVLPRVRNKGKLPVPRQVFDLRQRPPGTPSHGRKDPRLQPGYVDTVMPRSKAELEGKDAARTPLQQWRRQLTDNRRAALEEGLRGLYKRQLKKDKVERHEKTRLRREDAAALNAPERRDDFFNRSTIRADTISTKVELDPLRHQQAAESAERTAAVLQARAERRRDSLQELYMAARNFIVTEEELTSRIETLFSEEHHAHVDPNTGKKAENIWTAMGKPFKVSERMANFARTSNDDSRHSNEAREMARQRSVVEEITGGRL</sequence>
<dbReference type="CDD" id="cd23703">
    <property type="entry name" value="mS26_PET12"/>
    <property type="match status" value="1"/>
</dbReference>
<dbReference type="Pfam" id="PF26163">
    <property type="entry name" value="mS26"/>
    <property type="match status" value="1"/>
</dbReference>